<evidence type="ECO:0000256" key="3">
    <source>
        <dbReference type="ARBA" id="ARBA00022475"/>
    </source>
</evidence>
<feature type="transmembrane region" description="Helical" evidence="9">
    <location>
        <begin position="373"/>
        <end position="395"/>
    </location>
</feature>
<evidence type="ECO:0000256" key="2">
    <source>
        <dbReference type="ARBA" id="ARBA00008017"/>
    </source>
</evidence>
<evidence type="ECO:0000259" key="10">
    <source>
        <dbReference type="Pfam" id="PF00924"/>
    </source>
</evidence>
<evidence type="ECO:0000256" key="4">
    <source>
        <dbReference type="ARBA" id="ARBA00022692"/>
    </source>
</evidence>
<gene>
    <name evidence="13" type="ORF">DSCW_13700</name>
</gene>
<dbReference type="InterPro" id="IPR023408">
    <property type="entry name" value="MscS_beta-dom_sf"/>
</dbReference>
<evidence type="ECO:0000256" key="5">
    <source>
        <dbReference type="ARBA" id="ARBA00022989"/>
    </source>
</evidence>
<feature type="transmembrane region" description="Helical" evidence="9">
    <location>
        <begin position="607"/>
        <end position="629"/>
    </location>
</feature>
<dbReference type="KEGG" id="dwd:DSCW_13700"/>
<evidence type="ECO:0000256" key="9">
    <source>
        <dbReference type="SAM" id="Phobius"/>
    </source>
</evidence>
<evidence type="ECO:0000313" key="14">
    <source>
        <dbReference type="Proteomes" id="UP000427769"/>
    </source>
</evidence>
<feature type="transmembrane region" description="Helical" evidence="9">
    <location>
        <begin position="416"/>
        <end position="441"/>
    </location>
</feature>
<feature type="compositionally biased region" description="Basic and acidic residues" evidence="8">
    <location>
        <begin position="788"/>
        <end position="813"/>
    </location>
</feature>
<dbReference type="InterPro" id="IPR049278">
    <property type="entry name" value="MS_channel_C"/>
</dbReference>
<feature type="transmembrane region" description="Helical" evidence="9">
    <location>
        <begin position="486"/>
        <end position="511"/>
    </location>
</feature>
<dbReference type="PANTHER" id="PTHR30347">
    <property type="entry name" value="POTASSIUM CHANNEL RELATED"/>
    <property type="match status" value="1"/>
</dbReference>
<feature type="transmembrane region" description="Helical" evidence="9">
    <location>
        <begin position="343"/>
        <end position="361"/>
    </location>
</feature>
<dbReference type="EMBL" id="AP021875">
    <property type="protein sequence ID" value="BBO73953.1"/>
    <property type="molecule type" value="Genomic_DNA"/>
</dbReference>
<dbReference type="InterPro" id="IPR011066">
    <property type="entry name" value="MscS_channel_C_sf"/>
</dbReference>
<dbReference type="InterPro" id="IPR006685">
    <property type="entry name" value="MscS_channel_2nd"/>
</dbReference>
<keyword evidence="5 9" id="KW-1133">Transmembrane helix</keyword>
<dbReference type="PANTHER" id="PTHR30347:SF1">
    <property type="entry name" value="MECHANOSENSITIVE CHANNEL MSCK"/>
    <property type="match status" value="1"/>
</dbReference>
<feature type="transmembrane region" description="Helical" evidence="9">
    <location>
        <begin position="303"/>
        <end position="322"/>
    </location>
</feature>
<feature type="domain" description="Mechanosensitive ion channel transmembrane helices 2/3" evidence="12">
    <location>
        <begin position="581"/>
        <end position="622"/>
    </location>
</feature>
<keyword evidence="7" id="KW-0175">Coiled coil</keyword>
<dbReference type="Gene3D" id="2.30.30.60">
    <property type="match status" value="1"/>
</dbReference>
<dbReference type="Pfam" id="PF00924">
    <property type="entry name" value="MS_channel_2nd"/>
    <property type="match status" value="1"/>
</dbReference>
<dbReference type="InterPro" id="IPR010920">
    <property type="entry name" value="LSM_dom_sf"/>
</dbReference>
<protein>
    <recommendedName>
        <fullName evidence="15">Mechanosensitive ion channel protein MscS</fullName>
    </recommendedName>
</protein>
<dbReference type="InterPro" id="IPR052702">
    <property type="entry name" value="MscS-like_channel"/>
</dbReference>
<dbReference type="SUPFAM" id="SSF50182">
    <property type="entry name" value="Sm-like ribonucleoproteins"/>
    <property type="match status" value="1"/>
</dbReference>
<comment type="subcellular location">
    <subcellularLocation>
        <location evidence="1">Cell membrane</location>
        <topology evidence="1">Multi-pass membrane protein</topology>
    </subcellularLocation>
</comment>
<dbReference type="GO" id="GO:0008381">
    <property type="term" value="F:mechanosensitive monoatomic ion channel activity"/>
    <property type="evidence" value="ECO:0007669"/>
    <property type="project" value="UniProtKB-ARBA"/>
</dbReference>
<evidence type="ECO:0008006" key="15">
    <source>
        <dbReference type="Google" id="ProtNLM"/>
    </source>
</evidence>
<accession>A0A5K7Z1H5</accession>
<evidence type="ECO:0000259" key="11">
    <source>
        <dbReference type="Pfam" id="PF21082"/>
    </source>
</evidence>
<proteinExistence type="inferred from homology"/>
<comment type="similarity">
    <text evidence="2">Belongs to the MscS (TC 1.A.23) family.</text>
</comment>
<dbReference type="InterPro" id="IPR011014">
    <property type="entry name" value="MscS_channel_TM-2"/>
</dbReference>
<feature type="domain" description="Mechanosensitive ion channel MscS" evidence="10">
    <location>
        <begin position="623"/>
        <end position="689"/>
    </location>
</feature>
<name>A0A5K7Z1H5_9BACT</name>
<feature type="transmembrane region" description="Helical" evidence="9">
    <location>
        <begin position="225"/>
        <end position="242"/>
    </location>
</feature>
<evidence type="ECO:0000259" key="12">
    <source>
        <dbReference type="Pfam" id="PF21088"/>
    </source>
</evidence>
<organism evidence="13 14">
    <name type="scientific">Desulfosarcina widdelii</name>
    <dbReference type="NCBI Taxonomy" id="947919"/>
    <lineage>
        <taxon>Bacteria</taxon>
        <taxon>Pseudomonadati</taxon>
        <taxon>Thermodesulfobacteriota</taxon>
        <taxon>Desulfobacteria</taxon>
        <taxon>Desulfobacterales</taxon>
        <taxon>Desulfosarcinaceae</taxon>
        <taxon>Desulfosarcina</taxon>
    </lineage>
</organism>
<reference evidence="13 14" key="1">
    <citation type="submission" date="2019-11" db="EMBL/GenBank/DDBJ databases">
        <title>Comparative genomics of hydrocarbon-degrading Desulfosarcina strains.</title>
        <authorList>
            <person name="Watanabe M."/>
            <person name="Kojima H."/>
            <person name="Fukui M."/>
        </authorList>
    </citation>
    <scope>NUCLEOTIDE SEQUENCE [LARGE SCALE GENOMIC DNA]</scope>
    <source>
        <strain evidence="13 14">PP31</strain>
    </source>
</reference>
<dbReference type="Pfam" id="PF21088">
    <property type="entry name" value="MS_channel_1st"/>
    <property type="match status" value="1"/>
</dbReference>
<feature type="coiled-coil region" evidence="7">
    <location>
        <begin position="55"/>
        <end position="169"/>
    </location>
</feature>
<dbReference type="SUPFAM" id="SSF82689">
    <property type="entry name" value="Mechanosensitive channel protein MscS (YggB), C-terminal domain"/>
    <property type="match status" value="1"/>
</dbReference>
<evidence type="ECO:0000313" key="13">
    <source>
        <dbReference type="EMBL" id="BBO73953.1"/>
    </source>
</evidence>
<dbReference type="InterPro" id="IPR049142">
    <property type="entry name" value="MS_channel_1st"/>
</dbReference>
<feature type="transmembrane region" description="Helical" evidence="9">
    <location>
        <begin position="271"/>
        <end position="291"/>
    </location>
</feature>
<dbReference type="AlphaFoldDB" id="A0A5K7Z1H5"/>
<dbReference type="GO" id="GO:0005886">
    <property type="term" value="C:plasma membrane"/>
    <property type="evidence" value="ECO:0007669"/>
    <property type="project" value="UniProtKB-SubCell"/>
</dbReference>
<feature type="transmembrane region" description="Helical" evidence="9">
    <location>
        <begin position="579"/>
        <end position="601"/>
    </location>
</feature>
<feature type="region of interest" description="Disordered" evidence="8">
    <location>
        <begin position="788"/>
        <end position="820"/>
    </location>
</feature>
<evidence type="ECO:0000256" key="1">
    <source>
        <dbReference type="ARBA" id="ARBA00004651"/>
    </source>
</evidence>
<dbReference type="Gene3D" id="1.10.287.1260">
    <property type="match status" value="1"/>
</dbReference>
<evidence type="ECO:0000256" key="7">
    <source>
        <dbReference type="SAM" id="Coils"/>
    </source>
</evidence>
<dbReference type="Gene3D" id="3.30.70.100">
    <property type="match status" value="1"/>
</dbReference>
<feature type="transmembrane region" description="Helical" evidence="9">
    <location>
        <begin position="523"/>
        <end position="549"/>
    </location>
</feature>
<keyword evidence="6 9" id="KW-0472">Membrane</keyword>
<keyword evidence="4 9" id="KW-0812">Transmembrane</keyword>
<evidence type="ECO:0000256" key="6">
    <source>
        <dbReference type="ARBA" id="ARBA00023136"/>
    </source>
</evidence>
<dbReference type="Pfam" id="PF21082">
    <property type="entry name" value="MS_channel_3rd"/>
    <property type="match status" value="1"/>
</dbReference>
<dbReference type="SUPFAM" id="SSF82861">
    <property type="entry name" value="Mechanosensitive channel protein MscS (YggB), transmembrane region"/>
    <property type="match status" value="1"/>
</dbReference>
<evidence type="ECO:0000256" key="8">
    <source>
        <dbReference type="SAM" id="MobiDB-lite"/>
    </source>
</evidence>
<feature type="domain" description="Mechanosensitive ion channel MscS C-terminal" evidence="11">
    <location>
        <begin position="699"/>
        <end position="779"/>
    </location>
</feature>
<keyword evidence="3" id="KW-1003">Cell membrane</keyword>
<keyword evidence="14" id="KW-1185">Reference proteome</keyword>
<dbReference type="Proteomes" id="UP000427769">
    <property type="component" value="Chromosome"/>
</dbReference>
<sequence length="820" mass="93057">MLESALAAERSDPNGLEQTLNRWDRLKATIKDELEAYRIQNIAHSNLLLVLQARIEDLENALNSNRLAIKNLSERMAEFEKIGAIASERTTQLADRISIAEKQLAELLQKAPASAEKTELRGKLNNLLGLLREKEKQGEVFLKAHTLLFDQMKGRMADLIEIRNQLEERLQTQFKSDLYERTLQPFARLRVQHLRTELAVLRDQSGHLLKADFWRRQWSNLRRSGGGTQTAFLVLFLSAVLFRKKVRRYLQSVEQKLEGPGWRMRRLALRLLRRSFVIVCAAVLFGLYDLLKLPHVNFSLGRFLNQMVFTLLFVRWGIDFFQDRIGDFDSQVSIYVRGRMLRFFQLLRGLVLFLLFLVGLFGRSSDLTWTVRLGLEIALLIWMISFWHRLQMVIAQAVRKGEKPPTNSRLAPIRSWTYFVAGGTLLLELIGYDALAVHFMVGWAKTALLAMWANIGWLSIGEWAAFQKAGAGTEPSPAGSGVSAPIGWFMVQMTRLAWFLALLAGGILVWSDTDVMSAGIKQIFNLSVSVGSLVVSVKGVLLALIIFCLTHASARIGKRVLNEKVLDARNFEHGLKESIVTITSYVIWGLGVLLALGVLGVNTTSMAVVFGALSIGIGFGLQNIFNNFISGLILLFERPIQVGDYVEINGMWAEVRKINVRSTIVQTFDNATVIIPNSDFISQQVTNWSFKDPRMRRHVDVGVAYGSDIHLVRSTLLEIADGIPQILKYPRPDVLFMDHGDSALIFRLRFWVHVDNYYNSSTDVRFELDSRFRELGIEIAYPQRDIHIRSVHEDHSSTPTRTDEKNDRPEAETPFHPAKP</sequence>